<dbReference type="AlphaFoldDB" id="S3K0F4"/>
<dbReference type="EMBL" id="ATFF01000006">
    <property type="protein sequence ID" value="EPF30376.1"/>
    <property type="molecule type" value="Genomic_DNA"/>
</dbReference>
<name>S3K0F4_TREMA</name>
<gene>
    <name evidence="1" type="ORF">HMPREF9194_00693</name>
</gene>
<dbReference type="HOGENOM" id="CLU_3349901_0_0_12"/>
<organism evidence="1 2">
    <name type="scientific">Treponema maltophilum ATCC 51939</name>
    <dbReference type="NCBI Taxonomy" id="1125699"/>
    <lineage>
        <taxon>Bacteria</taxon>
        <taxon>Pseudomonadati</taxon>
        <taxon>Spirochaetota</taxon>
        <taxon>Spirochaetia</taxon>
        <taxon>Spirochaetales</taxon>
        <taxon>Treponemataceae</taxon>
        <taxon>Treponema</taxon>
    </lineage>
</organism>
<sequence>MTTIKINDAKEGRVGFFSSIRTKMIFAVMLTVSVLVV</sequence>
<dbReference type="PATRIC" id="fig|1125699.3.peg.706"/>
<proteinExistence type="predicted"/>
<dbReference type="Proteomes" id="UP000014541">
    <property type="component" value="Unassembled WGS sequence"/>
</dbReference>
<evidence type="ECO:0000313" key="1">
    <source>
        <dbReference type="EMBL" id="EPF30376.1"/>
    </source>
</evidence>
<reference evidence="1 2" key="1">
    <citation type="submission" date="2013-04" db="EMBL/GenBank/DDBJ databases">
        <title>The Genome Sequence of Treponema maltophilum ATCC 51939.</title>
        <authorList>
            <consortium name="The Broad Institute Genomics Platform"/>
            <person name="Earl A."/>
            <person name="Ward D."/>
            <person name="Feldgarden M."/>
            <person name="Gevers D."/>
            <person name="Leonetti C."/>
            <person name="Blanton J.M."/>
            <person name="Dewhirst F.E."/>
            <person name="Izard J."/>
            <person name="Walker B."/>
            <person name="Young S."/>
            <person name="Zeng Q."/>
            <person name="Gargeya S."/>
            <person name="Fitzgerald M."/>
            <person name="Haas B."/>
            <person name="Abouelleil A."/>
            <person name="Allen A.W."/>
            <person name="Alvarado L."/>
            <person name="Arachchi H.M."/>
            <person name="Berlin A.M."/>
            <person name="Chapman S.B."/>
            <person name="Gainer-Dewar J."/>
            <person name="Goldberg J."/>
            <person name="Griggs A."/>
            <person name="Gujja S."/>
            <person name="Hansen M."/>
            <person name="Howarth C."/>
            <person name="Imamovic A."/>
            <person name="Ireland A."/>
            <person name="Larimer J."/>
            <person name="McCowan C."/>
            <person name="Murphy C."/>
            <person name="Pearson M."/>
            <person name="Poon T.W."/>
            <person name="Priest M."/>
            <person name="Roberts A."/>
            <person name="Saif S."/>
            <person name="Shea T."/>
            <person name="Sisk P."/>
            <person name="Sykes S."/>
            <person name="Wortman J."/>
            <person name="Nusbaum C."/>
            <person name="Birren B."/>
        </authorList>
    </citation>
    <scope>NUCLEOTIDE SEQUENCE [LARGE SCALE GENOMIC DNA]</scope>
    <source>
        <strain evidence="1 2">ATCC 51939</strain>
    </source>
</reference>
<dbReference type="STRING" id="1125699.HMPREF9194_00693"/>
<evidence type="ECO:0000313" key="2">
    <source>
        <dbReference type="Proteomes" id="UP000014541"/>
    </source>
</evidence>
<keyword evidence="2" id="KW-1185">Reference proteome</keyword>
<accession>S3K0F4</accession>
<comment type="caution">
    <text evidence="1">The sequence shown here is derived from an EMBL/GenBank/DDBJ whole genome shotgun (WGS) entry which is preliminary data.</text>
</comment>
<protein>
    <submittedName>
        <fullName evidence="1">Uncharacterized protein</fullName>
    </submittedName>
</protein>